<evidence type="ECO:0000313" key="1">
    <source>
        <dbReference type="EMBL" id="AOJ02830.1"/>
    </source>
</evidence>
<gene>
    <name evidence="1" type="ORF">WS70_14160</name>
</gene>
<proteinExistence type="predicted"/>
<name>A0A1B4FGN1_9BURK</name>
<reference evidence="1 2" key="1">
    <citation type="submission" date="2015-12" db="EMBL/GenBank/DDBJ databases">
        <title>Diversity of Burkholderia near neighbor genomes.</title>
        <authorList>
            <person name="Sahl J."/>
            <person name="Wagner D."/>
            <person name="Keim P."/>
        </authorList>
    </citation>
    <scope>NUCLEOTIDE SEQUENCE [LARGE SCALE GENOMIC DNA]</scope>
    <source>
        <strain evidence="1 2">BDU6</strain>
    </source>
</reference>
<dbReference type="KEGG" id="buu:WS70_14160"/>
<dbReference type="AlphaFoldDB" id="A0A1B4FGN1"/>
<protein>
    <submittedName>
        <fullName evidence="1">Uncharacterized protein</fullName>
    </submittedName>
</protein>
<accession>A0A1B4FGN1</accession>
<dbReference type="EMBL" id="CP013386">
    <property type="protein sequence ID" value="AOJ02830.1"/>
    <property type="molecule type" value="Genomic_DNA"/>
</dbReference>
<evidence type="ECO:0000313" key="2">
    <source>
        <dbReference type="Proteomes" id="UP000062519"/>
    </source>
</evidence>
<organism evidence="1 2">
    <name type="scientific">Burkholderia mayonis</name>
    <dbReference type="NCBI Taxonomy" id="1385591"/>
    <lineage>
        <taxon>Bacteria</taxon>
        <taxon>Pseudomonadati</taxon>
        <taxon>Pseudomonadota</taxon>
        <taxon>Betaproteobacteria</taxon>
        <taxon>Burkholderiales</taxon>
        <taxon>Burkholderiaceae</taxon>
        <taxon>Burkholderia</taxon>
        <taxon>pseudomallei group</taxon>
    </lineage>
</organism>
<keyword evidence="2" id="KW-1185">Reference proteome</keyword>
<dbReference type="Proteomes" id="UP000062519">
    <property type="component" value="Chromosome 1"/>
</dbReference>
<sequence length="65" mass="7427">MLSSRAEGGLAPRVDIDRHIFADSLIACHVIRATCLEYPAAARVPSRHRAPKKRWLLRSRTRRYG</sequence>